<organism evidence="9 10">
    <name type="scientific">Diaminobutyricimonas aerilata</name>
    <dbReference type="NCBI Taxonomy" id="1162967"/>
    <lineage>
        <taxon>Bacteria</taxon>
        <taxon>Bacillati</taxon>
        <taxon>Actinomycetota</taxon>
        <taxon>Actinomycetes</taxon>
        <taxon>Micrococcales</taxon>
        <taxon>Microbacteriaceae</taxon>
        <taxon>Diaminobutyricimonas</taxon>
    </lineage>
</organism>
<dbReference type="InterPro" id="IPR011701">
    <property type="entry name" value="MFS"/>
</dbReference>
<comment type="caution">
    <text evidence="9">The sequence shown here is derived from an EMBL/GenBank/DDBJ whole genome shotgun (WGS) entry which is preliminary data.</text>
</comment>
<evidence type="ECO:0000313" key="10">
    <source>
        <dbReference type="Proteomes" id="UP000228758"/>
    </source>
</evidence>
<dbReference type="SUPFAM" id="SSF103473">
    <property type="entry name" value="MFS general substrate transporter"/>
    <property type="match status" value="1"/>
</dbReference>
<evidence type="ECO:0000256" key="7">
    <source>
        <dbReference type="SAM" id="Phobius"/>
    </source>
</evidence>
<feature type="transmembrane region" description="Helical" evidence="7">
    <location>
        <begin position="108"/>
        <end position="131"/>
    </location>
</feature>
<gene>
    <name evidence="9" type="ORF">CLV46_2391</name>
</gene>
<feature type="transmembrane region" description="Helical" evidence="7">
    <location>
        <begin position="247"/>
        <end position="267"/>
    </location>
</feature>
<feature type="transmembrane region" description="Helical" evidence="7">
    <location>
        <begin position="279"/>
        <end position="298"/>
    </location>
</feature>
<dbReference type="InterPro" id="IPR050171">
    <property type="entry name" value="MFS_Transporters"/>
</dbReference>
<keyword evidence="4 7" id="KW-0812">Transmembrane</keyword>
<keyword evidence="2" id="KW-0813">Transport</keyword>
<proteinExistence type="predicted"/>
<evidence type="ECO:0000256" key="4">
    <source>
        <dbReference type="ARBA" id="ARBA00022692"/>
    </source>
</evidence>
<dbReference type="Pfam" id="PF07690">
    <property type="entry name" value="MFS_1"/>
    <property type="match status" value="1"/>
</dbReference>
<evidence type="ECO:0000256" key="5">
    <source>
        <dbReference type="ARBA" id="ARBA00022989"/>
    </source>
</evidence>
<feature type="transmembrane region" description="Helical" evidence="7">
    <location>
        <begin position="82"/>
        <end position="102"/>
    </location>
</feature>
<feature type="transmembrane region" description="Helical" evidence="7">
    <location>
        <begin position="214"/>
        <end position="235"/>
    </location>
</feature>
<evidence type="ECO:0000259" key="8">
    <source>
        <dbReference type="PROSITE" id="PS50850"/>
    </source>
</evidence>
<dbReference type="GO" id="GO:0022857">
    <property type="term" value="F:transmembrane transporter activity"/>
    <property type="evidence" value="ECO:0007669"/>
    <property type="project" value="InterPro"/>
</dbReference>
<dbReference type="Proteomes" id="UP000228758">
    <property type="component" value="Unassembled WGS sequence"/>
</dbReference>
<keyword evidence="6 7" id="KW-0472">Membrane</keyword>
<sequence>MTDALPFRWRSVAVPVFAPALLFSIGEGAIIPAIPLVADDLGATLAIAGLVAAALTVGELLGNVPSGWLVSRIGERPTMIGAAVLSLAGLAVCVMATAPWMLGIGVLLIGLSAAAYALARHAFLTVTVPLAYRARALSTLGGVYRGGVFIGPFIAAAVIGWAGSAQSAFWIHVVACLATIALLLALPDPGRRTEAGAARTTAGLFRTLRRRRDVLARLGAGAALVGAMRASRQVILPLWAVNLGLDGATTALIIGVAGGVDFALFYVSGHIMDRFGRLWSALPSMIGLGVGHLVLAFTHDVPDAVTWFIVAAIVMSVANGIGSGILMTLGADLADPGDPAPFLGAWRFTGGLGGASAPIVVAAVTGLGSIAVAAGVMGVLGFAGAAILARYVPRYSPHR</sequence>
<evidence type="ECO:0000256" key="1">
    <source>
        <dbReference type="ARBA" id="ARBA00004651"/>
    </source>
</evidence>
<dbReference type="PANTHER" id="PTHR23517:SF3">
    <property type="entry name" value="INTEGRAL MEMBRANE TRANSPORT PROTEIN"/>
    <property type="match status" value="1"/>
</dbReference>
<feature type="transmembrane region" description="Helical" evidence="7">
    <location>
        <begin position="342"/>
        <end position="364"/>
    </location>
</feature>
<feature type="transmembrane region" description="Helical" evidence="7">
    <location>
        <begin position="304"/>
        <end position="330"/>
    </location>
</feature>
<evidence type="ECO:0000256" key="6">
    <source>
        <dbReference type="ARBA" id="ARBA00023136"/>
    </source>
</evidence>
<feature type="transmembrane region" description="Helical" evidence="7">
    <location>
        <begin position="143"/>
        <end position="163"/>
    </location>
</feature>
<feature type="domain" description="Major facilitator superfamily (MFS) profile" evidence="8">
    <location>
        <begin position="12"/>
        <end position="396"/>
    </location>
</feature>
<feature type="transmembrane region" description="Helical" evidence="7">
    <location>
        <begin position="169"/>
        <end position="186"/>
    </location>
</feature>
<dbReference type="PROSITE" id="PS50850">
    <property type="entry name" value="MFS"/>
    <property type="match status" value="1"/>
</dbReference>
<evidence type="ECO:0000256" key="2">
    <source>
        <dbReference type="ARBA" id="ARBA00022448"/>
    </source>
</evidence>
<dbReference type="PANTHER" id="PTHR23517">
    <property type="entry name" value="RESISTANCE PROTEIN MDTM, PUTATIVE-RELATED-RELATED"/>
    <property type="match status" value="1"/>
</dbReference>
<name>A0A2M9CLN7_9MICO</name>
<reference evidence="9 10" key="1">
    <citation type="submission" date="2017-11" db="EMBL/GenBank/DDBJ databases">
        <title>Genomic Encyclopedia of Archaeal and Bacterial Type Strains, Phase II (KMG-II): From Individual Species to Whole Genera.</title>
        <authorList>
            <person name="Goeker M."/>
        </authorList>
    </citation>
    <scope>NUCLEOTIDE SEQUENCE [LARGE SCALE GENOMIC DNA]</scope>
    <source>
        <strain evidence="9 10">DSM 27393</strain>
    </source>
</reference>
<dbReference type="EMBL" id="PGFF01000001">
    <property type="protein sequence ID" value="PJJ72814.1"/>
    <property type="molecule type" value="Genomic_DNA"/>
</dbReference>
<evidence type="ECO:0000313" key="9">
    <source>
        <dbReference type="EMBL" id="PJJ72814.1"/>
    </source>
</evidence>
<protein>
    <submittedName>
        <fullName evidence="9">Putative MFS family arabinose efflux permease</fullName>
    </submittedName>
</protein>
<dbReference type="Gene3D" id="1.20.1250.20">
    <property type="entry name" value="MFS general substrate transporter like domains"/>
    <property type="match status" value="2"/>
</dbReference>
<comment type="subcellular location">
    <subcellularLocation>
        <location evidence="1">Cell membrane</location>
        <topology evidence="1">Multi-pass membrane protein</topology>
    </subcellularLocation>
</comment>
<dbReference type="AlphaFoldDB" id="A0A2M9CLN7"/>
<feature type="transmembrane region" description="Helical" evidence="7">
    <location>
        <begin position="41"/>
        <end position="61"/>
    </location>
</feature>
<evidence type="ECO:0000256" key="3">
    <source>
        <dbReference type="ARBA" id="ARBA00022475"/>
    </source>
</evidence>
<feature type="transmembrane region" description="Helical" evidence="7">
    <location>
        <begin position="370"/>
        <end position="392"/>
    </location>
</feature>
<keyword evidence="3" id="KW-1003">Cell membrane</keyword>
<keyword evidence="10" id="KW-1185">Reference proteome</keyword>
<dbReference type="GO" id="GO:0005886">
    <property type="term" value="C:plasma membrane"/>
    <property type="evidence" value="ECO:0007669"/>
    <property type="project" value="UniProtKB-SubCell"/>
</dbReference>
<accession>A0A2M9CLN7</accession>
<dbReference type="InterPro" id="IPR036259">
    <property type="entry name" value="MFS_trans_sf"/>
</dbReference>
<keyword evidence="5 7" id="KW-1133">Transmembrane helix</keyword>
<dbReference type="InterPro" id="IPR020846">
    <property type="entry name" value="MFS_dom"/>
</dbReference>
<feature type="transmembrane region" description="Helical" evidence="7">
    <location>
        <begin position="12"/>
        <end position="35"/>
    </location>
</feature>